<organism evidence="3 4">
    <name type="scientific">Saccharopolyspora antimicrobica</name>
    <dbReference type="NCBI Taxonomy" id="455193"/>
    <lineage>
        <taxon>Bacteria</taxon>
        <taxon>Bacillati</taxon>
        <taxon>Actinomycetota</taxon>
        <taxon>Actinomycetes</taxon>
        <taxon>Pseudonocardiales</taxon>
        <taxon>Pseudonocardiaceae</taxon>
        <taxon>Saccharopolyspora</taxon>
    </lineage>
</organism>
<dbReference type="OrthoDB" id="195113at2"/>
<evidence type="ECO:0000313" key="2">
    <source>
        <dbReference type="EMBL" id="RKT83852.1"/>
    </source>
</evidence>
<reference evidence="2 5" key="2">
    <citation type="submission" date="2018-10" db="EMBL/GenBank/DDBJ databases">
        <title>Sequencing the genomes of 1000 actinobacteria strains.</title>
        <authorList>
            <person name="Klenk H.-P."/>
        </authorList>
    </citation>
    <scope>NUCLEOTIDE SEQUENCE [LARGE SCALE GENOMIC DNA]</scope>
    <source>
        <strain evidence="2 5">DSM 45119</strain>
    </source>
</reference>
<dbReference type="Gene3D" id="3.40.430.10">
    <property type="entry name" value="Dihydrofolate Reductase, subunit A"/>
    <property type="match status" value="1"/>
</dbReference>
<evidence type="ECO:0000259" key="1">
    <source>
        <dbReference type="Pfam" id="PF01872"/>
    </source>
</evidence>
<dbReference type="InterPro" id="IPR050765">
    <property type="entry name" value="Riboflavin_Biosynth_HTPR"/>
</dbReference>
<evidence type="ECO:0000313" key="4">
    <source>
        <dbReference type="Proteomes" id="UP000199398"/>
    </source>
</evidence>
<dbReference type="InterPro" id="IPR002734">
    <property type="entry name" value="RibDG_C"/>
</dbReference>
<dbReference type="Pfam" id="PF01872">
    <property type="entry name" value="RibD_C"/>
    <property type="match status" value="1"/>
</dbReference>
<gene>
    <name evidence="2" type="ORF">ATL45_2147</name>
    <name evidence="3" type="ORF">SAMN05421805_112173</name>
</gene>
<dbReference type="GO" id="GO:0009231">
    <property type="term" value="P:riboflavin biosynthetic process"/>
    <property type="evidence" value="ECO:0007669"/>
    <property type="project" value="InterPro"/>
</dbReference>
<dbReference type="InterPro" id="IPR024072">
    <property type="entry name" value="DHFR-like_dom_sf"/>
</dbReference>
<feature type="domain" description="Bacterial bifunctional deaminase-reductase C-terminal" evidence="1">
    <location>
        <begin position="3"/>
        <end position="181"/>
    </location>
</feature>
<name>A0A1I5G9U1_9PSEU</name>
<reference evidence="3 4" key="1">
    <citation type="submission" date="2016-10" db="EMBL/GenBank/DDBJ databases">
        <authorList>
            <person name="de Groot N.N."/>
        </authorList>
    </citation>
    <scope>NUCLEOTIDE SEQUENCE [LARGE SCALE GENOMIC DNA]</scope>
    <source>
        <strain evidence="3 4">CPCC 201259</strain>
    </source>
</reference>
<dbReference type="EMBL" id="FOUP01000012">
    <property type="protein sequence ID" value="SFO32838.1"/>
    <property type="molecule type" value="Genomic_DNA"/>
</dbReference>
<dbReference type="AlphaFoldDB" id="A0A1I5G9U1"/>
<dbReference type="PANTHER" id="PTHR38011">
    <property type="entry name" value="DIHYDROFOLATE REDUCTASE FAMILY PROTEIN (AFU_ORTHOLOGUE AFUA_8G06820)"/>
    <property type="match status" value="1"/>
</dbReference>
<protein>
    <submittedName>
        <fullName evidence="3">RibD C-terminal domain-containing protein</fullName>
    </submittedName>
    <submittedName>
        <fullName evidence="2">RibD domain-containing protein</fullName>
    </submittedName>
</protein>
<evidence type="ECO:0000313" key="3">
    <source>
        <dbReference type="EMBL" id="SFO32838.1"/>
    </source>
</evidence>
<dbReference type="STRING" id="455193.SAMN05421805_112173"/>
<dbReference type="PANTHER" id="PTHR38011:SF11">
    <property type="entry name" value="2,5-DIAMINO-6-RIBOSYLAMINO-4(3H)-PYRIMIDINONE 5'-PHOSPHATE REDUCTASE"/>
    <property type="match status" value="1"/>
</dbReference>
<accession>A0A1I5G9U1</accession>
<dbReference type="Proteomes" id="UP000270697">
    <property type="component" value="Unassembled WGS sequence"/>
</dbReference>
<dbReference type="RefSeq" id="WP_093156551.1">
    <property type="nucleotide sequence ID" value="NZ_FOUP01000012.1"/>
</dbReference>
<keyword evidence="5" id="KW-1185">Reference proteome</keyword>
<dbReference type="EMBL" id="RBXX01000002">
    <property type="protein sequence ID" value="RKT83852.1"/>
    <property type="molecule type" value="Genomic_DNA"/>
</dbReference>
<dbReference type="GO" id="GO:0008703">
    <property type="term" value="F:5-amino-6-(5-phosphoribosylamino)uracil reductase activity"/>
    <property type="evidence" value="ECO:0007669"/>
    <property type="project" value="InterPro"/>
</dbReference>
<sequence length="189" mass="19783">MRKLTYFIGSSVDGCIAATDGSLDAFFPLPDGLVEHIVAEYPQTLPTHLHEAMGVTDLGDRFDAVVMGRGTYEPGVAQGVTSPYSHLEQYVVSSGLTSPDPAINVIVGDPLTAVKELKNRPGGGIWLAGGGKLAAALLPEIDELVLKIYPFVLGTGIGVFDGEVTPTHLALTGSHVLGSGAAIHTYTRK</sequence>
<proteinExistence type="predicted"/>
<evidence type="ECO:0000313" key="5">
    <source>
        <dbReference type="Proteomes" id="UP000270697"/>
    </source>
</evidence>
<dbReference type="SUPFAM" id="SSF53597">
    <property type="entry name" value="Dihydrofolate reductase-like"/>
    <property type="match status" value="1"/>
</dbReference>
<dbReference type="Proteomes" id="UP000199398">
    <property type="component" value="Unassembled WGS sequence"/>
</dbReference>